<protein>
    <submittedName>
        <fullName evidence="2">Uncharacterized protein</fullName>
    </submittedName>
</protein>
<comment type="caution">
    <text evidence="2">The sequence shown here is derived from an EMBL/GenBank/DDBJ whole genome shotgun (WGS) entry which is preliminary data.</text>
</comment>
<feature type="region of interest" description="Disordered" evidence="1">
    <location>
        <begin position="103"/>
        <end position="128"/>
    </location>
</feature>
<sequence>MGKTQMLLITVDTPRPLRRLSLDYEIVSVYEHMPRALACCWCHGLGHMANCCPSQAVCRHCDHTHEQNIQCQETPFYVACQAAGHISLDPNFPTRAFKATSLPLPEKSAATNQSKQGEQPATIEKSAGHSVADMIASDGIACDEKCQ</sequence>
<name>A0A9J6E2S2_RHIMP</name>
<evidence type="ECO:0000256" key="1">
    <source>
        <dbReference type="SAM" id="MobiDB-lite"/>
    </source>
</evidence>
<gene>
    <name evidence="2" type="ORF">HPB51_017854</name>
</gene>
<dbReference type="AlphaFoldDB" id="A0A9J6E2S2"/>
<evidence type="ECO:0000313" key="2">
    <source>
        <dbReference type="EMBL" id="KAH8028636.1"/>
    </source>
</evidence>
<evidence type="ECO:0000313" key="3">
    <source>
        <dbReference type="Proteomes" id="UP000821866"/>
    </source>
</evidence>
<organism evidence="2 3">
    <name type="scientific">Rhipicephalus microplus</name>
    <name type="common">Cattle tick</name>
    <name type="synonym">Boophilus microplus</name>
    <dbReference type="NCBI Taxonomy" id="6941"/>
    <lineage>
        <taxon>Eukaryota</taxon>
        <taxon>Metazoa</taxon>
        <taxon>Ecdysozoa</taxon>
        <taxon>Arthropoda</taxon>
        <taxon>Chelicerata</taxon>
        <taxon>Arachnida</taxon>
        <taxon>Acari</taxon>
        <taxon>Parasitiformes</taxon>
        <taxon>Ixodida</taxon>
        <taxon>Ixodoidea</taxon>
        <taxon>Ixodidae</taxon>
        <taxon>Rhipicephalinae</taxon>
        <taxon>Rhipicephalus</taxon>
        <taxon>Boophilus</taxon>
    </lineage>
</organism>
<reference evidence="2" key="2">
    <citation type="submission" date="2021-09" db="EMBL/GenBank/DDBJ databases">
        <authorList>
            <person name="Jia N."/>
            <person name="Wang J."/>
            <person name="Shi W."/>
            <person name="Du L."/>
            <person name="Sun Y."/>
            <person name="Zhan W."/>
            <person name="Jiang J."/>
            <person name="Wang Q."/>
            <person name="Zhang B."/>
            <person name="Ji P."/>
            <person name="Sakyi L.B."/>
            <person name="Cui X."/>
            <person name="Yuan T."/>
            <person name="Jiang B."/>
            <person name="Yang W."/>
            <person name="Lam T.T.-Y."/>
            <person name="Chang Q."/>
            <person name="Ding S."/>
            <person name="Wang X."/>
            <person name="Zhu J."/>
            <person name="Ruan X."/>
            <person name="Zhao L."/>
            <person name="Wei J."/>
            <person name="Que T."/>
            <person name="Du C."/>
            <person name="Cheng J."/>
            <person name="Dai P."/>
            <person name="Han X."/>
            <person name="Huang E."/>
            <person name="Gao Y."/>
            <person name="Liu J."/>
            <person name="Shao H."/>
            <person name="Ye R."/>
            <person name="Li L."/>
            <person name="Wei W."/>
            <person name="Wang X."/>
            <person name="Wang C."/>
            <person name="Huo Q."/>
            <person name="Li W."/>
            <person name="Guo W."/>
            <person name="Chen H."/>
            <person name="Chen S."/>
            <person name="Zhou L."/>
            <person name="Zhou L."/>
            <person name="Ni X."/>
            <person name="Tian J."/>
            <person name="Zhou Y."/>
            <person name="Sheng Y."/>
            <person name="Liu T."/>
            <person name="Pan Y."/>
            <person name="Xia L."/>
            <person name="Li J."/>
            <person name="Zhao F."/>
            <person name="Cao W."/>
        </authorList>
    </citation>
    <scope>NUCLEOTIDE SEQUENCE</scope>
    <source>
        <strain evidence="2">Rmic-2018</strain>
        <tissue evidence="2">Larvae</tissue>
    </source>
</reference>
<proteinExistence type="predicted"/>
<feature type="compositionally biased region" description="Polar residues" evidence="1">
    <location>
        <begin position="109"/>
        <end position="119"/>
    </location>
</feature>
<reference evidence="2" key="1">
    <citation type="journal article" date="2020" name="Cell">
        <title>Large-Scale Comparative Analyses of Tick Genomes Elucidate Their Genetic Diversity and Vector Capacities.</title>
        <authorList>
            <consortium name="Tick Genome and Microbiome Consortium (TIGMIC)"/>
            <person name="Jia N."/>
            <person name="Wang J."/>
            <person name="Shi W."/>
            <person name="Du L."/>
            <person name="Sun Y."/>
            <person name="Zhan W."/>
            <person name="Jiang J.F."/>
            <person name="Wang Q."/>
            <person name="Zhang B."/>
            <person name="Ji P."/>
            <person name="Bell-Sakyi L."/>
            <person name="Cui X.M."/>
            <person name="Yuan T.T."/>
            <person name="Jiang B.G."/>
            <person name="Yang W.F."/>
            <person name="Lam T.T."/>
            <person name="Chang Q.C."/>
            <person name="Ding S.J."/>
            <person name="Wang X.J."/>
            <person name="Zhu J.G."/>
            <person name="Ruan X.D."/>
            <person name="Zhao L."/>
            <person name="Wei J.T."/>
            <person name="Ye R.Z."/>
            <person name="Que T.C."/>
            <person name="Du C.H."/>
            <person name="Zhou Y.H."/>
            <person name="Cheng J.X."/>
            <person name="Dai P.F."/>
            <person name="Guo W.B."/>
            <person name="Han X.H."/>
            <person name="Huang E.J."/>
            <person name="Li L.F."/>
            <person name="Wei W."/>
            <person name="Gao Y.C."/>
            <person name="Liu J.Z."/>
            <person name="Shao H.Z."/>
            <person name="Wang X."/>
            <person name="Wang C.C."/>
            <person name="Yang T.C."/>
            <person name="Huo Q.B."/>
            <person name="Li W."/>
            <person name="Chen H.Y."/>
            <person name="Chen S.E."/>
            <person name="Zhou L.G."/>
            <person name="Ni X.B."/>
            <person name="Tian J.H."/>
            <person name="Sheng Y."/>
            <person name="Liu T."/>
            <person name="Pan Y.S."/>
            <person name="Xia L.Y."/>
            <person name="Li J."/>
            <person name="Zhao F."/>
            <person name="Cao W.C."/>
        </authorList>
    </citation>
    <scope>NUCLEOTIDE SEQUENCE</scope>
    <source>
        <strain evidence="2">Rmic-2018</strain>
    </source>
</reference>
<keyword evidence="3" id="KW-1185">Reference proteome</keyword>
<accession>A0A9J6E2S2</accession>
<dbReference type="EMBL" id="JABSTU010000006">
    <property type="protein sequence ID" value="KAH8028636.1"/>
    <property type="molecule type" value="Genomic_DNA"/>
</dbReference>
<dbReference type="Proteomes" id="UP000821866">
    <property type="component" value="Chromosome 4"/>
</dbReference>